<name>A0ABP3Z038_9ACTN</name>
<protein>
    <recommendedName>
        <fullName evidence="3">DUF4829 domain-containing protein</fullName>
    </recommendedName>
</protein>
<evidence type="ECO:0008006" key="3">
    <source>
        <dbReference type="Google" id="ProtNLM"/>
    </source>
</evidence>
<comment type="caution">
    <text evidence="1">The sequence shown here is derived from an EMBL/GenBank/DDBJ whole genome shotgun (WGS) entry which is preliminary data.</text>
</comment>
<sequence length="160" mass="16878">MLGNRARVILGAAVLVAVLGAVVSVTCESCRVSACRLLAWPERRVVPPGPDAGPEAVLRAYLEAVAARDADLMEQLAVPAFGEQERAGAFCTWERVEGLVVERTEALAFDHPGFSEVVMVSATFRLASRGGSGGPMDLVYALGEKGPGKGWRVVASEVAR</sequence>
<dbReference type="Proteomes" id="UP001501578">
    <property type="component" value="Unassembled WGS sequence"/>
</dbReference>
<keyword evidence="2" id="KW-1185">Reference proteome</keyword>
<evidence type="ECO:0000313" key="2">
    <source>
        <dbReference type="Proteomes" id="UP001501578"/>
    </source>
</evidence>
<accession>A0ABP3Z038</accession>
<gene>
    <name evidence="1" type="ORF">GCM10009560_01740</name>
</gene>
<dbReference type="RefSeq" id="WP_343947675.1">
    <property type="nucleotide sequence ID" value="NZ_BAAAHQ010000001.1"/>
</dbReference>
<proteinExistence type="predicted"/>
<dbReference type="EMBL" id="BAAAHQ010000001">
    <property type="protein sequence ID" value="GAA0911911.1"/>
    <property type="molecule type" value="Genomic_DNA"/>
</dbReference>
<reference evidence="2" key="1">
    <citation type="journal article" date="2019" name="Int. J. Syst. Evol. Microbiol.">
        <title>The Global Catalogue of Microorganisms (GCM) 10K type strain sequencing project: providing services to taxonomists for standard genome sequencing and annotation.</title>
        <authorList>
            <consortium name="The Broad Institute Genomics Platform"/>
            <consortium name="The Broad Institute Genome Sequencing Center for Infectious Disease"/>
            <person name="Wu L."/>
            <person name="Ma J."/>
        </authorList>
    </citation>
    <scope>NUCLEOTIDE SEQUENCE [LARGE SCALE GENOMIC DNA]</scope>
    <source>
        <strain evidence="2">JCM 11136</strain>
    </source>
</reference>
<evidence type="ECO:0000313" key="1">
    <source>
        <dbReference type="EMBL" id="GAA0911911.1"/>
    </source>
</evidence>
<organism evidence="1 2">
    <name type="scientific">Nonomuraea longicatena</name>
    <dbReference type="NCBI Taxonomy" id="83682"/>
    <lineage>
        <taxon>Bacteria</taxon>
        <taxon>Bacillati</taxon>
        <taxon>Actinomycetota</taxon>
        <taxon>Actinomycetes</taxon>
        <taxon>Streptosporangiales</taxon>
        <taxon>Streptosporangiaceae</taxon>
        <taxon>Nonomuraea</taxon>
    </lineage>
</organism>